<sequence length="179" mass="19999">MTKRSDLKQARDDRAAGVEKFGLDESAFLTSGYIHSVKPSELSDEQIDEAVEMAGLGAFEAAIARVLGVSEHTFVTALRGGRLRQKPSYVDFADRFYEARKQHMKRNLRVMNNAVEEGDWKPAAWQLERSFGFHKQEVVEHEVGPQTLSLMQLAQIPLEDARAALEVEGEVIVEPDDAA</sequence>
<proteinExistence type="predicted"/>
<reference evidence="1" key="1">
    <citation type="submission" date="2020-05" db="EMBL/GenBank/DDBJ databases">
        <authorList>
            <person name="Chiriac C."/>
            <person name="Salcher M."/>
            <person name="Ghai R."/>
            <person name="Kavagutti S V."/>
        </authorList>
    </citation>
    <scope>NUCLEOTIDE SEQUENCE</scope>
</reference>
<accession>A0A6J5R3P7</accession>
<name>A0A6J5R3P7_9CAUD</name>
<protein>
    <submittedName>
        <fullName evidence="1">Uncharacterized protein</fullName>
    </submittedName>
</protein>
<evidence type="ECO:0000313" key="1">
    <source>
        <dbReference type="EMBL" id="CAB4187435.1"/>
    </source>
</evidence>
<gene>
    <name evidence="1" type="ORF">UFOVP1158_20</name>
</gene>
<dbReference type="EMBL" id="LR797105">
    <property type="protein sequence ID" value="CAB4187435.1"/>
    <property type="molecule type" value="Genomic_DNA"/>
</dbReference>
<organism evidence="1">
    <name type="scientific">uncultured Caudovirales phage</name>
    <dbReference type="NCBI Taxonomy" id="2100421"/>
    <lineage>
        <taxon>Viruses</taxon>
        <taxon>Duplodnaviria</taxon>
        <taxon>Heunggongvirae</taxon>
        <taxon>Uroviricota</taxon>
        <taxon>Caudoviricetes</taxon>
        <taxon>Peduoviridae</taxon>
        <taxon>Maltschvirus</taxon>
        <taxon>Maltschvirus maltsch</taxon>
    </lineage>
</organism>